<accession>A0A0T6BDT5</accession>
<comment type="similarity">
    <text evidence="2">Belongs to the sulfatase family.</text>
</comment>
<dbReference type="PANTHER" id="PTHR10342:SF273">
    <property type="entry name" value="RE14504P"/>
    <property type="match status" value="1"/>
</dbReference>
<evidence type="ECO:0000256" key="4">
    <source>
        <dbReference type="ARBA" id="ARBA00022837"/>
    </source>
</evidence>
<evidence type="ECO:0000256" key="2">
    <source>
        <dbReference type="ARBA" id="ARBA00008779"/>
    </source>
</evidence>
<dbReference type="OrthoDB" id="103349at2759"/>
<keyword evidence="4" id="KW-0106">Calcium</keyword>
<keyword evidence="8" id="KW-1185">Reference proteome</keyword>
<name>A0A0T6BDT5_9SCAR</name>
<proteinExistence type="inferred from homology"/>
<evidence type="ECO:0000256" key="5">
    <source>
        <dbReference type="ARBA" id="ARBA00023180"/>
    </source>
</evidence>
<comment type="caution">
    <text evidence="7">The sequence shown here is derived from an EMBL/GenBank/DDBJ whole genome shotgun (WGS) entry which is preliminary data.</text>
</comment>
<dbReference type="GO" id="GO:0008484">
    <property type="term" value="F:sulfuric ester hydrolase activity"/>
    <property type="evidence" value="ECO:0007669"/>
    <property type="project" value="InterPro"/>
</dbReference>
<evidence type="ECO:0000256" key="1">
    <source>
        <dbReference type="ARBA" id="ARBA00001913"/>
    </source>
</evidence>
<dbReference type="InterPro" id="IPR047115">
    <property type="entry name" value="ARSB"/>
</dbReference>
<evidence type="ECO:0000313" key="7">
    <source>
        <dbReference type="EMBL" id="KRT85455.1"/>
    </source>
</evidence>
<dbReference type="PANTHER" id="PTHR10342">
    <property type="entry name" value="ARYLSULFATASE"/>
    <property type="match status" value="1"/>
</dbReference>
<evidence type="ECO:0000259" key="6">
    <source>
        <dbReference type="Pfam" id="PF00884"/>
    </source>
</evidence>
<dbReference type="Gene3D" id="3.30.1120.10">
    <property type="match status" value="1"/>
</dbReference>
<dbReference type="Pfam" id="PF00884">
    <property type="entry name" value="Sulfatase"/>
    <property type="match status" value="1"/>
</dbReference>
<keyword evidence="5" id="KW-0325">Glycoprotein</keyword>
<dbReference type="AlphaFoldDB" id="A0A0T6BDT5"/>
<dbReference type="InterPro" id="IPR000917">
    <property type="entry name" value="Sulfatase_N"/>
</dbReference>
<dbReference type="GO" id="GO:0046872">
    <property type="term" value="F:metal ion binding"/>
    <property type="evidence" value="ECO:0007669"/>
    <property type="project" value="UniProtKB-KW"/>
</dbReference>
<dbReference type="SUPFAM" id="SSF53649">
    <property type="entry name" value="Alkaline phosphatase-like"/>
    <property type="match status" value="1"/>
</dbReference>
<dbReference type="EMBL" id="LJIG01001485">
    <property type="protein sequence ID" value="KRT85455.1"/>
    <property type="molecule type" value="Genomic_DNA"/>
</dbReference>
<reference evidence="7 8" key="1">
    <citation type="submission" date="2015-09" db="EMBL/GenBank/DDBJ databases">
        <title>Draft genome of the scarab beetle Oryctes borbonicus.</title>
        <authorList>
            <person name="Meyer J.M."/>
            <person name="Markov G.V."/>
            <person name="Baskaran P."/>
            <person name="Herrmann M."/>
            <person name="Sommer R.J."/>
            <person name="Roedelsperger C."/>
        </authorList>
    </citation>
    <scope>NUCLEOTIDE SEQUENCE [LARGE SCALE GENOMIC DNA]</scope>
    <source>
        <strain evidence="7">OB123</strain>
        <tissue evidence="7">Whole animal</tissue>
    </source>
</reference>
<feature type="non-terminal residue" evidence="7">
    <location>
        <position position="1"/>
    </location>
</feature>
<sequence length="276" mass="31586">LRGVLRNTMILFMSDNGGQTEGMHENFSSNWPLRGLKITHFEGGIRGTVVFYSKYLKRKGYINDNLMHITDLLPTFYKAGGGDLKDLGEIDGINQLETILKGRPTNRKELLINIDEAENYVGMLGYGGRYKYINGSIFNNSYAGYYGVSGREPEDPEYKVWAVLKSPTNTALRYLTHESLDADDIIETRWYFESEDCRQQLPEDLDCSPCLFDVWDDPCETKNIAAEEPLIVRNLSARVEEFWKVLVPQQNKSPDPSSDPANFGGVWTTWLDEEWR</sequence>
<comment type="cofactor">
    <cofactor evidence="1">
        <name>Ca(2+)</name>
        <dbReference type="ChEBI" id="CHEBI:29108"/>
    </cofactor>
</comment>
<organism evidence="7 8">
    <name type="scientific">Oryctes borbonicus</name>
    <dbReference type="NCBI Taxonomy" id="1629725"/>
    <lineage>
        <taxon>Eukaryota</taxon>
        <taxon>Metazoa</taxon>
        <taxon>Ecdysozoa</taxon>
        <taxon>Arthropoda</taxon>
        <taxon>Hexapoda</taxon>
        <taxon>Insecta</taxon>
        <taxon>Pterygota</taxon>
        <taxon>Neoptera</taxon>
        <taxon>Endopterygota</taxon>
        <taxon>Coleoptera</taxon>
        <taxon>Polyphaga</taxon>
        <taxon>Scarabaeiformia</taxon>
        <taxon>Scarabaeidae</taxon>
        <taxon>Dynastinae</taxon>
        <taxon>Oryctes</taxon>
    </lineage>
</organism>
<dbReference type="Proteomes" id="UP000051574">
    <property type="component" value="Unassembled WGS sequence"/>
</dbReference>
<gene>
    <name evidence="7" type="ORF">AMK59_2579</name>
</gene>
<dbReference type="Gene3D" id="3.40.720.10">
    <property type="entry name" value="Alkaline Phosphatase, subunit A"/>
    <property type="match status" value="1"/>
</dbReference>
<evidence type="ECO:0000256" key="3">
    <source>
        <dbReference type="ARBA" id="ARBA00022723"/>
    </source>
</evidence>
<keyword evidence="3" id="KW-0479">Metal-binding</keyword>
<dbReference type="InterPro" id="IPR017850">
    <property type="entry name" value="Alkaline_phosphatase_core_sf"/>
</dbReference>
<evidence type="ECO:0000313" key="8">
    <source>
        <dbReference type="Proteomes" id="UP000051574"/>
    </source>
</evidence>
<feature type="domain" description="Sulfatase N-terminal" evidence="6">
    <location>
        <begin position="2"/>
        <end position="80"/>
    </location>
</feature>
<protein>
    <recommendedName>
        <fullName evidence="6">Sulfatase N-terminal domain-containing protein</fullName>
    </recommendedName>
</protein>